<organism evidence="1 2">
    <name type="scientific">Pedobacter africanus</name>
    <dbReference type="NCBI Taxonomy" id="151894"/>
    <lineage>
        <taxon>Bacteria</taxon>
        <taxon>Pseudomonadati</taxon>
        <taxon>Bacteroidota</taxon>
        <taxon>Sphingobacteriia</taxon>
        <taxon>Sphingobacteriales</taxon>
        <taxon>Sphingobacteriaceae</taxon>
        <taxon>Pedobacter</taxon>
    </lineage>
</organism>
<dbReference type="Proteomes" id="UP001246858">
    <property type="component" value="Unassembled WGS sequence"/>
</dbReference>
<gene>
    <name evidence="1" type="ORF">J2X78_000178</name>
</gene>
<proteinExistence type="predicted"/>
<evidence type="ECO:0000313" key="2">
    <source>
        <dbReference type="Proteomes" id="UP001246858"/>
    </source>
</evidence>
<protein>
    <submittedName>
        <fullName evidence="1">Translation elongation factor EF-Tu-like GTPase</fullName>
    </submittedName>
</protein>
<keyword evidence="2" id="KW-1185">Reference proteome</keyword>
<accession>A0ACC6KQZ4</accession>
<reference evidence="1" key="1">
    <citation type="submission" date="2023-07" db="EMBL/GenBank/DDBJ databases">
        <title>Sorghum-associated microbial communities from plants grown in Nebraska, USA.</title>
        <authorList>
            <person name="Schachtman D."/>
        </authorList>
    </citation>
    <scope>NUCLEOTIDE SEQUENCE</scope>
    <source>
        <strain evidence="1">2697</strain>
    </source>
</reference>
<name>A0ACC6KQZ4_9SPHI</name>
<evidence type="ECO:0000313" key="1">
    <source>
        <dbReference type="EMBL" id="MDR6781626.1"/>
    </source>
</evidence>
<dbReference type="EMBL" id="JAVDTF010000001">
    <property type="protein sequence ID" value="MDR6781626.1"/>
    <property type="molecule type" value="Genomic_DNA"/>
</dbReference>
<sequence length="103" mass="11513">MNRVFKIEAEIKIKAEGGRTWPIKTGYRPGFNFVDKMQTSGSINLLNNDDLKPGDKGTVEIKFFSNELLGEIQPGTLFKFYEGPVEIGSGIVLKVIGWADNNY</sequence>
<comment type="caution">
    <text evidence="1">The sequence shown here is derived from an EMBL/GenBank/DDBJ whole genome shotgun (WGS) entry which is preliminary data.</text>
</comment>